<evidence type="ECO:0000313" key="1">
    <source>
        <dbReference type="EMBL" id="AZV78507.1"/>
    </source>
</evidence>
<dbReference type="PANTHER" id="PTHR47328">
    <property type="match status" value="1"/>
</dbReference>
<gene>
    <name evidence="1" type="ORF">EBB79_11885</name>
</gene>
<dbReference type="SUPFAM" id="SSF55298">
    <property type="entry name" value="YjgF-like"/>
    <property type="match status" value="1"/>
</dbReference>
<dbReference type="OrthoDB" id="9803101at2"/>
<keyword evidence="2" id="KW-1185">Reference proteome</keyword>
<dbReference type="InterPro" id="IPR035959">
    <property type="entry name" value="RutC-like_sf"/>
</dbReference>
<dbReference type="AlphaFoldDB" id="A0A3T0N3E2"/>
<dbReference type="CDD" id="cd06150">
    <property type="entry name" value="YjgF_YER057c_UK114_like_2"/>
    <property type="match status" value="1"/>
</dbReference>
<sequence length="114" mass="12253">MTLHRSEIGPRMSQAVIHGDTIYLAGQVGKGADVTAQTKDMLAEVDRLLAEAGSSKSNILSATVWLADMAGISDMNRVWDAWIDPENPPARACVEARLATPDYLVEVMITAARG</sequence>
<name>A0A3T0N3E2_9RHOB</name>
<evidence type="ECO:0000313" key="2">
    <source>
        <dbReference type="Proteomes" id="UP000283063"/>
    </source>
</evidence>
<dbReference type="PANTHER" id="PTHR47328:SF1">
    <property type="entry name" value="RUTC FAMILY PROTEIN YOAB"/>
    <property type="match status" value="1"/>
</dbReference>
<dbReference type="Pfam" id="PF01042">
    <property type="entry name" value="Ribonuc_L-PSP"/>
    <property type="match status" value="1"/>
</dbReference>
<reference evidence="1 2" key="1">
    <citation type="submission" date="2018-10" db="EMBL/GenBank/DDBJ databases">
        <title>Parasedimentitalea marina sp. nov., a psychrophilic bacterium isolated from deep seawater of the New Britain Trench.</title>
        <authorList>
            <person name="Cao J."/>
        </authorList>
    </citation>
    <scope>NUCLEOTIDE SEQUENCE [LARGE SCALE GENOMIC DNA]</scope>
    <source>
        <strain evidence="1 2">W43</strain>
    </source>
</reference>
<protein>
    <submittedName>
        <fullName evidence="1">RidA family protein</fullName>
    </submittedName>
</protein>
<dbReference type="InterPro" id="IPR035709">
    <property type="entry name" value="YoaB-like"/>
</dbReference>
<accession>A0A3T0N3E2</accession>
<proteinExistence type="predicted"/>
<organism evidence="1 2">
    <name type="scientific">Parasedimentitalea marina</name>
    <dbReference type="NCBI Taxonomy" id="2483033"/>
    <lineage>
        <taxon>Bacteria</taxon>
        <taxon>Pseudomonadati</taxon>
        <taxon>Pseudomonadota</taxon>
        <taxon>Alphaproteobacteria</taxon>
        <taxon>Rhodobacterales</taxon>
        <taxon>Paracoccaceae</taxon>
        <taxon>Parasedimentitalea</taxon>
    </lineage>
</organism>
<dbReference type="InterPro" id="IPR006175">
    <property type="entry name" value="YjgF/YER057c/UK114"/>
</dbReference>
<dbReference type="Gene3D" id="3.30.1330.40">
    <property type="entry name" value="RutC-like"/>
    <property type="match status" value="1"/>
</dbReference>
<dbReference type="KEGG" id="sedi:EBB79_11885"/>
<dbReference type="RefSeq" id="WP_127749068.1">
    <property type="nucleotide sequence ID" value="NZ_CP033219.1"/>
</dbReference>
<dbReference type="EMBL" id="CP033219">
    <property type="protein sequence ID" value="AZV78507.1"/>
    <property type="molecule type" value="Genomic_DNA"/>
</dbReference>
<dbReference type="Proteomes" id="UP000283063">
    <property type="component" value="Chromosome"/>
</dbReference>